<dbReference type="Pfam" id="PF03924">
    <property type="entry name" value="CHASE"/>
    <property type="match status" value="1"/>
</dbReference>
<evidence type="ECO:0000256" key="7">
    <source>
        <dbReference type="SAM" id="Phobius"/>
    </source>
</evidence>
<sequence length="754" mass="85030">MLIIKPLSIINFIAPAAALFSGLVIIWGSIAFIGILCTTPFIAGFFYYGLELNPTVAIMSIALLAITLQGVLTKQLAFRLVYQAKWLKSRRLLLIFLLRIGPLASLISATAVLIVSILDNQTIQGTFLYTFVSSWVTSMLFAVFFIPLLLLSKEKTLFNIRKRFFVTLTSILGASAIFTLFITSQNEQQSYRLDKFVQTKQEITQDIVQEIDNVVMQVESMSALFYASEHVESDEFMLFSERIFSHSDSVIALKWAPLVHRNMKTEFEHFASKELQKTYNIKEMPDTLKSNAPSLKSIYAPLLYIYPKSDAQLLGVDVYGMFQKSLLTSSQASGIFASEPSLVEQDNFAKPSIFFSTAVPHLTPVALNRYGNSKPQPALLSQMQGFVVAVVQFESFFDSLTKKYNPKISINIEDISGNTPYLIYGQGVSGINRHIDFSEISVHSRQWRISISEYKPWLIQEMNAHTWYVLLGGAIGALLFQLLVLITVAYSSELNQQVELKTRALRLDKSKFEKRSIAKTYFLEAFNDELRMPLQVIKTFVEQLKQRGINNKQVSGIYHASNTIGQLLNTMADLSEIELGKVSVKHDTFDLYGLLNREELILKGEKLNENKTIYFLIDSEVPHFINSDELRIQKLLGLLIKSAQQLFGETPLRLAVKLHQHKMDSATLFFIFSNQGDVFTPYSREQFNIATSKDLGSYSTSMAIIKEVCQLLHGNVNVGFLASGDGVLSASVKVSITTLEQQKAHQAKYFDENR</sequence>
<name>A0ABN1L5P8_9GAMM</name>
<dbReference type="InterPro" id="IPR003661">
    <property type="entry name" value="HisK_dim/P_dom"/>
</dbReference>
<comment type="caution">
    <text evidence="9">The sequence shown here is derived from an EMBL/GenBank/DDBJ whole genome shotgun (WGS) entry which is preliminary data.</text>
</comment>
<comment type="subcellular location">
    <subcellularLocation>
        <location evidence="2">Membrane</location>
    </subcellularLocation>
</comment>
<evidence type="ECO:0000256" key="4">
    <source>
        <dbReference type="ARBA" id="ARBA00022692"/>
    </source>
</evidence>
<evidence type="ECO:0000313" key="10">
    <source>
        <dbReference type="Proteomes" id="UP001500021"/>
    </source>
</evidence>
<dbReference type="SUPFAM" id="SSF47384">
    <property type="entry name" value="Homodimeric domain of signal transducing histidine kinase"/>
    <property type="match status" value="1"/>
</dbReference>
<feature type="transmembrane region" description="Helical" evidence="7">
    <location>
        <begin position="55"/>
        <end position="72"/>
    </location>
</feature>
<feature type="domain" description="CHASE" evidence="8">
    <location>
        <begin position="227"/>
        <end position="450"/>
    </location>
</feature>
<keyword evidence="10" id="KW-1185">Reference proteome</keyword>
<evidence type="ECO:0000256" key="1">
    <source>
        <dbReference type="ARBA" id="ARBA00000085"/>
    </source>
</evidence>
<keyword evidence="5 7" id="KW-1133">Transmembrane helix</keyword>
<dbReference type="Gene3D" id="3.30.450.350">
    <property type="entry name" value="CHASE domain"/>
    <property type="match status" value="1"/>
</dbReference>
<dbReference type="Proteomes" id="UP001500021">
    <property type="component" value="Unassembled WGS sequence"/>
</dbReference>
<protein>
    <recommendedName>
        <fullName evidence="3">histidine kinase</fullName>
        <ecNumber evidence="3">2.7.13.3</ecNumber>
    </recommendedName>
</protein>
<accession>A0ABN1L5P8</accession>
<dbReference type="InterPro" id="IPR006189">
    <property type="entry name" value="CHASE_dom"/>
</dbReference>
<evidence type="ECO:0000313" key="9">
    <source>
        <dbReference type="EMBL" id="GAA0815401.1"/>
    </source>
</evidence>
<gene>
    <name evidence="9" type="ORF">GCM10009111_13690</name>
</gene>
<feature type="transmembrane region" description="Helical" evidence="7">
    <location>
        <begin position="12"/>
        <end position="43"/>
    </location>
</feature>
<dbReference type="PROSITE" id="PS50839">
    <property type="entry name" value="CHASE"/>
    <property type="match status" value="1"/>
</dbReference>
<dbReference type="InterPro" id="IPR036097">
    <property type="entry name" value="HisK_dim/P_sf"/>
</dbReference>
<dbReference type="EMBL" id="BAAAFA010000004">
    <property type="protein sequence ID" value="GAA0815401.1"/>
    <property type="molecule type" value="Genomic_DNA"/>
</dbReference>
<proteinExistence type="predicted"/>
<dbReference type="SMART" id="SM00388">
    <property type="entry name" value="HisKA"/>
    <property type="match status" value="1"/>
</dbReference>
<evidence type="ECO:0000256" key="2">
    <source>
        <dbReference type="ARBA" id="ARBA00004370"/>
    </source>
</evidence>
<evidence type="ECO:0000259" key="8">
    <source>
        <dbReference type="PROSITE" id="PS50839"/>
    </source>
</evidence>
<dbReference type="SMART" id="SM01079">
    <property type="entry name" value="CHASE"/>
    <property type="match status" value="1"/>
</dbReference>
<keyword evidence="6 7" id="KW-0472">Membrane</keyword>
<evidence type="ECO:0000256" key="5">
    <source>
        <dbReference type="ARBA" id="ARBA00022989"/>
    </source>
</evidence>
<keyword evidence="4 7" id="KW-0812">Transmembrane</keyword>
<evidence type="ECO:0000256" key="3">
    <source>
        <dbReference type="ARBA" id="ARBA00012438"/>
    </source>
</evidence>
<reference evidence="9 10" key="1">
    <citation type="journal article" date="2019" name="Int. J. Syst. Evol. Microbiol.">
        <title>The Global Catalogue of Microorganisms (GCM) 10K type strain sequencing project: providing services to taxonomists for standard genome sequencing and annotation.</title>
        <authorList>
            <consortium name="The Broad Institute Genomics Platform"/>
            <consortium name="The Broad Institute Genome Sequencing Center for Infectious Disease"/>
            <person name="Wu L."/>
            <person name="Ma J."/>
        </authorList>
    </citation>
    <scope>NUCLEOTIDE SEQUENCE [LARGE SCALE GENOMIC DNA]</scope>
    <source>
        <strain evidence="9 10">JCM 15608</strain>
    </source>
</reference>
<dbReference type="InterPro" id="IPR042240">
    <property type="entry name" value="CHASE_sf"/>
</dbReference>
<comment type="catalytic activity">
    <reaction evidence="1">
        <text>ATP + protein L-histidine = ADP + protein N-phospho-L-histidine.</text>
        <dbReference type="EC" id="2.7.13.3"/>
    </reaction>
</comment>
<evidence type="ECO:0000256" key="6">
    <source>
        <dbReference type="ARBA" id="ARBA00023136"/>
    </source>
</evidence>
<feature type="transmembrane region" description="Helical" evidence="7">
    <location>
        <begin position="467"/>
        <end position="491"/>
    </location>
</feature>
<dbReference type="EC" id="2.7.13.3" evidence="3"/>
<feature type="transmembrane region" description="Helical" evidence="7">
    <location>
        <begin position="164"/>
        <end position="182"/>
    </location>
</feature>
<organism evidence="9 10">
    <name type="scientific">Colwellia asteriadis</name>
    <dbReference type="NCBI Taxonomy" id="517723"/>
    <lineage>
        <taxon>Bacteria</taxon>
        <taxon>Pseudomonadati</taxon>
        <taxon>Pseudomonadota</taxon>
        <taxon>Gammaproteobacteria</taxon>
        <taxon>Alteromonadales</taxon>
        <taxon>Colwelliaceae</taxon>
        <taxon>Colwellia</taxon>
    </lineage>
</organism>
<feature type="transmembrane region" description="Helical" evidence="7">
    <location>
        <begin position="92"/>
        <end position="115"/>
    </location>
</feature>
<feature type="transmembrane region" description="Helical" evidence="7">
    <location>
        <begin position="127"/>
        <end position="152"/>
    </location>
</feature>
<dbReference type="Gene3D" id="1.10.287.130">
    <property type="match status" value="1"/>
</dbReference>